<protein>
    <recommendedName>
        <fullName evidence="3">Winged helix DNA-binding domain-containing protein</fullName>
    </recommendedName>
</protein>
<name>A0A2R7YX39_9ACTN</name>
<evidence type="ECO:0000313" key="2">
    <source>
        <dbReference type="Proteomes" id="UP000244867"/>
    </source>
</evidence>
<dbReference type="PANTHER" id="PTHR38479:SF2">
    <property type="entry name" value="WINGED HELIX DNA-BINDING DOMAIN-CONTAINING PROTEIN"/>
    <property type="match status" value="1"/>
</dbReference>
<accession>A0A2R7YX39</accession>
<dbReference type="EMBL" id="PYXZ01000004">
    <property type="protein sequence ID" value="PUA80903.1"/>
    <property type="molecule type" value="Genomic_DNA"/>
</dbReference>
<dbReference type="RefSeq" id="WP_108344471.1">
    <property type="nucleotide sequence ID" value="NZ_PYXZ01000004.1"/>
</dbReference>
<organism evidence="1 2">
    <name type="scientific">Nocardioides currus</name>
    <dbReference type="NCBI Taxonomy" id="2133958"/>
    <lineage>
        <taxon>Bacteria</taxon>
        <taxon>Bacillati</taxon>
        <taxon>Actinomycetota</taxon>
        <taxon>Actinomycetes</taxon>
        <taxon>Propionibacteriales</taxon>
        <taxon>Nocardioidaceae</taxon>
        <taxon>Nocardioides</taxon>
    </lineage>
</organism>
<sequence length="398" mass="43275">MTGARLHVTDEQRRARLARRHAIHPDHRAADAVAATRAMTVLHSTEPPTPYLSLHARVDGLTRDDVDRALYDDRTLVKQLAMRRTLFVFPRDLLPAAWGSASARVALTEAKRIVKDAVAGGLADDGDAWLAAARDAVLERLAGGAEVSARALREELPVLTGKVRIGGDTKWAADVSLAPRVLGQLGADGLIVRGHNGSHWRVSQPQWTSMAAWLGESPQPLDEAAGYAELVRRWLLTFGPGTETDIVWWLGSTKSAVRRALADLGAVVVGLDSGETGWLLADDLEPEPEVEPWAALLPALDPTLMGWKQRAFYLEAAHVPYLFDTNGNGGTTAWWEGRVVGCWVQDPDAAVRVVLREDVGADARAALDAEAVRLTAWLDGEVVNSIYASRQMREAKLP</sequence>
<dbReference type="InterPro" id="IPR009351">
    <property type="entry name" value="AlkZ-like"/>
</dbReference>
<keyword evidence="2" id="KW-1185">Reference proteome</keyword>
<dbReference type="AlphaFoldDB" id="A0A2R7YX39"/>
<evidence type="ECO:0000313" key="1">
    <source>
        <dbReference type="EMBL" id="PUA80903.1"/>
    </source>
</evidence>
<dbReference type="OrthoDB" id="9148135at2"/>
<dbReference type="Pfam" id="PF06224">
    <property type="entry name" value="AlkZ-like"/>
    <property type="match status" value="1"/>
</dbReference>
<comment type="caution">
    <text evidence="1">The sequence shown here is derived from an EMBL/GenBank/DDBJ whole genome shotgun (WGS) entry which is preliminary data.</text>
</comment>
<evidence type="ECO:0008006" key="3">
    <source>
        <dbReference type="Google" id="ProtNLM"/>
    </source>
</evidence>
<gene>
    <name evidence="1" type="ORF">C7S10_10895</name>
</gene>
<dbReference type="PANTHER" id="PTHR38479">
    <property type="entry name" value="LMO0824 PROTEIN"/>
    <property type="match status" value="1"/>
</dbReference>
<reference evidence="1 2" key="1">
    <citation type="submission" date="2018-03" db="EMBL/GenBank/DDBJ databases">
        <authorList>
            <person name="Keele B.F."/>
        </authorList>
    </citation>
    <scope>NUCLEOTIDE SEQUENCE [LARGE SCALE GENOMIC DNA]</scope>
    <source>
        <strain evidence="1 2">IB-3</strain>
    </source>
</reference>
<proteinExistence type="predicted"/>
<dbReference type="Proteomes" id="UP000244867">
    <property type="component" value="Unassembled WGS sequence"/>
</dbReference>